<reference evidence="5" key="1">
    <citation type="submission" date="2025-08" db="UniProtKB">
        <authorList>
            <consortium name="RefSeq"/>
        </authorList>
    </citation>
    <scope>IDENTIFICATION</scope>
</reference>
<feature type="coiled-coil region" evidence="1">
    <location>
        <begin position="480"/>
        <end position="748"/>
    </location>
</feature>
<evidence type="ECO:0000256" key="1">
    <source>
        <dbReference type="SAM" id="Coils"/>
    </source>
</evidence>
<dbReference type="InterPro" id="IPR058190">
    <property type="entry name" value="CC4_CEP85"/>
</dbReference>
<dbReference type="InterPro" id="IPR040210">
    <property type="entry name" value="Cep85/Cep85L"/>
</dbReference>
<dbReference type="InParanoid" id="A0A6P8Q564"/>
<dbReference type="OrthoDB" id="5972981at2759"/>
<accession>A0A6P8Q564</accession>
<sequence length="852" mass="97730">MWGRLSPEYVAKFRGPDFPLPAWLPGTELLWQTTALPSSVRSHRARRLSLTSDSGDTGIGTSCSDSVEDHSTSSGTSSFMPSHLPLSIPNALVMPSTSSPTLSRYREVEKPEGPRWNPHHLPPGENRSPRSIDSSLDLRDIRPMRKWSSLSKLSAADACSLDGRFEKGESRQSLEGLGRDITGLKPTRGNGPLYVHPNLELLQMESRELLRNQPSSLECKYKLERCAKEDFGISSSSCRRRALDMTYSALPESKTAAVAPEAHGQRYAPYGSQAMTGPLQPSVRTQMWLTEQLHTNSLDRRLNEEACNLVNCKQQQQQHLEQLGGPEQPQWGFWYLKSSFACIQRDLPLQQWPEAGSHAPRCIINSGDTRRTEAKEVFWENSRGTGQALKSGSGSARQTRSPRGPPQEFNKWESLVKIKEGLLRQKEIVIDRQKQQIAVLHQKIRENDLRTQQAILGHFVNCGDSHRNHLREPQYESKLQTQLSDRSQLLHSEKEELEQKLSSVEVEVSQLKDLLKQNTNKSGEEIRKLEEKLKTRDKYINSLKKKYQKECEQNREKKRRIETLEKYLADLPTLDDVKNQNERLQVLEGKNQQLQETITGLEKKLEETMVQCHDRESQVESQKKREKELVTTVQSLQQKVERCLEDGIRLPMLDAKQLQCENDHLKEQNERASKVIDNQQRHIDRINMEIQVTKEKLVFEKHAVHKMEQELTDREQSLVKIQETEFENQRLREENINLRKQTEQAEQTSQPLLEKMPAAEQCLKEMSHCLFDLKALCCILNQRAQGKEPNLSLLLEMGSLNNSGEETENFHSSETLTKKLSDVRQLRKDIDELRTIISDCYAQDMGDNCVTQ</sequence>
<dbReference type="PANTHER" id="PTHR31075">
    <property type="entry name" value="CENTROSOMAL PROTEIN OF 85 KDA"/>
    <property type="match status" value="1"/>
</dbReference>
<feature type="region of interest" description="Disordered" evidence="2">
    <location>
        <begin position="382"/>
        <end position="409"/>
    </location>
</feature>
<dbReference type="PANTHER" id="PTHR31075:SF2">
    <property type="entry name" value="CENTROSOMAL PROTEIN OF 85 KDA-LIKE"/>
    <property type="match status" value="1"/>
</dbReference>
<proteinExistence type="predicted"/>
<gene>
    <name evidence="5" type="primary">CEP85L</name>
</gene>
<evidence type="ECO:0000313" key="5">
    <source>
        <dbReference type="RefSeq" id="XP_033791394.1"/>
    </source>
</evidence>
<organism evidence="4 5">
    <name type="scientific">Geotrypetes seraphini</name>
    <name type="common">Gaboon caecilian</name>
    <name type="synonym">Caecilia seraphini</name>
    <dbReference type="NCBI Taxonomy" id="260995"/>
    <lineage>
        <taxon>Eukaryota</taxon>
        <taxon>Metazoa</taxon>
        <taxon>Chordata</taxon>
        <taxon>Craniata</taxon>
        <taxon>Vertebrata</taxon>
        <taxon>Euteleostomi</taxon>
        <taxon>Amphibia</taxon>
        <taxon>Gymnophiona</taxon>
        <taxon>Geotrypetes</taxon>
    </lineage>
</organism>
<evidence type="ECO:0000259" key="3">
    <source>
        <dbReference type="Pfam" id="PF24555"/>
    </source>
</evidence>
<dbReference type="FunCoup" id="A0A6P8Q564">
    <property type="interactions" value="261"/>
</dbReference>
<feature type="compositionally biased region" description="Polar residues" evidence="2">
    <location>
        <begin position="382"/>
        <end position="401"/>
    </location>
</feature>
<dbReference type="GO" id="GO:0005813">
    <property type="term" value="C:centrosome"/>
    <property type="evidence" value="ECO:0007669"/>
    <property type="project" value="TreeGrafter"/>
</dbReference>
<keyword evidence="1" id="KW-0175">Coiled coil</keyword>
<feature type="compositionally biased region" description="Basic and acidic residues" evidence="2">
    <location>
        <begin position="104"/>
        <end position="113"/>
    </location>
</feature>
<dbReference type="RefSeq" id="XP_033791394.1">
    <property type="nucleotide sequence ID" value="XM_033935503.1"/>
</dbReference>
<feature type="region of interest" description="Disordered" evidence="2">
    <location>
        <begin position="97"/>
        <end position="135"/>
    </location>
</feature>
<feature type="domain" description="Centrosomal protein of 85 kDa-like CC4 coiled-coil" evidence="3">
    <location>
        <begin position="659"/>
        <end position="738"/>
    </location>
</feature>
<dbReference type="CTD" id="387119"/>
<protein>
    <submittedName>
        <fullName evidence="5">Centrosomal protein of 85 kDa-like isoform X1</fullName>
    </submittedName>
</protein>
<feature type="compositionally biased region" description="Polar residues" evidence="2">
    <location>
        <begin position="49"/>
        <end position="65"/>
    </location>
</feature>
<dbReference type="Pfam" id="PF24555">
    <property type="entry name" value="CC4_CEP85"/>
    <property type="match status" value="1"/>
</dbReference>
<dbReference type="GeneID" id="117356373"/>
<name>A0A6P8Q564_GEOSA</name>
<feature type="compositionally biased region" description="Low complexity" evidence="2">
    <location>
        <begin position="72"/>
        <end position="81"/>
    </location>
</feature>
<dbReference type="KEGG" id="gsh:117356373"/>
<keyword evidence="4" id="KW-1185">Reference proteome</keyword>
<feature type="region of interest" description="Disordered" evidence="2">
    <location>
        <begin position="42"/>
        <end position="81"/>
    </location>
</feature>
<dbReference type="Proteomes" id="UP000515159">
    <property type="component" value="Chromosome 3"/>
</dbReference>
<dbReference type="AlphaFoldDB" id="A0A6P8Q564"/>
<evidence type="ECO:0000256" key="2">
    <source>
        <dbReference type="SAM" id="MobiDB-lite"/>
    </source>
</evidence>
<evidence type="ECO:0000313" key="4">
    <source>
        <dbReference type="Proteomes" id="UP000515159"/>
    </source>
</evidence>